<dbReference type="Pfam" id="PF15497">
    <property type="entry name" value="SNAPC5"/>
    <property type="match status" value="1"/>
</dbReference>
<dbReference type="GO" id="GO:0006384">
    <property type="term" value="P:transcription initiation at RNA polymerase III promoter"/>
    <property type="evidence" value="ECO:0007669"/>
    <property type="project" value="InterPro"/>
</dbReference>
<dbReference type="GeneID" id="116303045"/>
<feature type="compositionally biased region" description="Low complexity" evidence="2">
    <location>
        <begin position="45"/>
        <end position="57"/>
    </location>
</feature>
<protein>
    <submittedName>
        <fullName evidence="4">snRNA-activating protein complex subunit 5-like</fullName>
    </submittedName>
</protein>
<keyword evidence="3" id="KW-1185">Reference proteome</keyword>
<dbReference type="KEGG" id="aten:116303045"/>
<sequence length="116" mass="13607">MTSLLAKEILQKEEMLLKETKARLLEQLNRLKVEEVALRRYLLDNTENQQTQENNAQILENNKYQTTSGNNEDSSYTDDANALNQMPLENLKPNDTKQMDQDIEEEEEEEEEDDQT</sequence>
<evidence type="ECO:0000313" key="4">
    <source>
        <dbReference type="RefSeq" id="XP_031568349.1"/>
    </source>
</evidence>
<dbReference type="InParanoid" id="A0A6P8INA8"/>
<proteinExistence type="predicted"/>
<gene>
    <name evidence="4" type="primary">LOC116303045</name>
</gene>
<dbReference type="OrthoDB" id="5985706at2759"/>
<keyword evidence="1" id="KW-0175">Coiled coil</keyword>
<reference evidence="4" key="1">
    <citation type="submission" date="2025-08" db="UniProtKB">
        <authorList>
            <consortium name="RefSeq"/>
        </authorList>
    </citation>
    <scope>IDENTIFICATION</scope>
    <source>
        <tissue evidence="4">Tentacle</tissue>
    </source>
</reference>
<organism evidence="3 4">
    <name type="scientific">Actinia tenebrosa</name>
    <name type="common">Australian red waratah sea anemone</name>
    <dbReference type="NCBI Taxonomy" id="6105"/>
    <lineage>
        <taxon>Eukaryota</taxon>
        <taxon>Metazoa</taxon>
        <taxon>Cnidaria</taxon>
        <taxon>Anthozoa</taxon>
        <taxon>Hexacorallia</taxon>
        <taxon>Actiniaria</taxon>
        <taxon>Actiniidae</taxon>
        <taxon>Actinia</taxon>
    </lineage>
</organism>
<evidence type="ECO:0000256" key="1">
    <source>
        <dbReference type="SAM" id="Coils"/>
    </source>
</evidence>
<dbReference type="GO" id="GO:0006366">
    <property type="term" value="P:transcription by RNA polymerase II"/>
    <property type="evidence" value="ECO:0007669"/>
    <property type="project" value="InterPro"/>
</dbReference>
<feature type="compositionally biased region" description="Acidic residues" evidence="2">
    <location>
        <begin position="101"/>
        <end position="116"/>
    </location>
</feature>
<evidence type="ECO:0000313" key="3">
    <source>
        <dbReference type="Proteomes" id="UP000515163"/>
    </source>
</evidence>
<dbReference type="AlphaFoldDB" id="A0A6P8INA8"/>
<dbReference type="RefSeq" id="XP_031568349.1">
    <property type="nucleotide sequence ID" value="XM_031712489.1"/>
</dbReference>
<feature type="coiled-coil region" evidence="1">
    <location>
        <begin position="7"/>
        <end position="34"/>
    </location>
</feature>
<dbReference type="Proteomes" id="UP000515163">
    <property type="component" value="Unplaced"/>
</dbReference>
<name>A0A6P8INA8_ACTTE</name>
<evidence type="ECO:0000256" key="2">
    <source>
        <dbReference type="SAM" id="MobiDB-lite"/>
    </source>
</evidence>
<dbReference type="GO" id="GO:0005634">
    <property type="term" value="C:nucleus"/>
    <property type="evidence" value="ECO:0007669"/>
    <property type="project" value="InterPro"/>
</dbReference>
<feature type="compositionally biased region" description="Polar residues" evidence="2">
    <location>
        <begin position="58"/>
        <end position="84"/>
    </location>
</feature>
<dbReference type="InterPro" id="IPR029138">
    <property type="entry name" value="SNAPC5"/>
</dbReference>
<accession>A0A6P8INA8</accession>
<feature type="region of interest" description="Disordered" evidence="2">
    <location>
        <begin position="44"/>
        <end position="116"/>
    </location>
</feature>